<proteinExistence type="predicted"/>
<dbReference type="VEuPathDB" id="FungiDB:SMAC_01448"/>
<evidence type="ECO:0000313" key="3">
    <source>
        <dbReference type="Proteomes" id="UP000433876"/>
    </source>
</evidence>
<evidence type="ECO:0000313" key="2">
    <source>
        <dbReference type="EMBL" id="KAA8632237.1"/>
    </source>
</evidence>
<evidence type="ECO:0000256" key="1">
    <source>
        <dbReference type="SAM" id="MobiDB-lite"/>
    </source>
</evidence>
<dbReference type="AlphaFoldDB" id="A0A8S8ZN60"/>
<accession>A0A8S8ZN60</accession>
<reference evidence="2 3" key="1">
    <citation type="submission" date="2017-07" db="EMBL/GenBank/DDBJ databases">
        <title>Genome sequence of the Sordaria macrospora wild type strain R19027.</title>
        <authorList>
            <person name="Nowrousian M."/>
            <person name="Teichert I."/>
            <person name="Kueck U."/>
        </authorList>
    </citation>
    <scope>NUCLEOTIDE SEQUENCE [LARGE SCALE GENOMIC DNA]</scope>
    <source>
        <strain evidence="2 3">R19027</strain>
        <tissue evidence="2">Mycelium</tissue>
    </source>
</reference>
<gene>
    <name evidence="2" type="ORF">SMACR_01448</name>
</gene>
<dbReference type="EMBL" id="NMPR01000059">
    <property type="protein sequence ID" value="KAA8632237.1"/>
    <property type="molecule type" value="Genomic_DNA"/>
</dbReference>
<feature type="region of interest" description="Disordered" evidence="1">
    <location>
        <begin position="124"/>
        <end position="148"/>
    </location>
</feature>
<dbReference type="Proteomes" id="UP000433876">
    <property type="component" value="Unassembled WGS sequence"/>
</dbReference>
<comment type="caution">
    <text evidence="2">The sequence shown here is derived from an EMBL/GenBank/DDBJ whole genome shotgun (WGS) entry which is preliminary data.</text>
</comment>
<name>A0A8S8ZN60_SORMA</name>
<organism evidence="2 3">
    <name type="scientific">Sordaria macrospora</name>
    <dbReference type="NCBI Taxonomy" id="5147"/>
    <lineage>
        <taxon>Eukaryota</taxon>
        <taxon>Fungi</taxon>
        <taxon>Dikarya</taxon>
        <taxon>Ascomycota</taxon>
        <taxon>Pezizomycotina</taxon>
        <taxon>Sordariomycetes</taxon>
        <taxon>Sordariomycetidae</taxon>
        <taxon>Sordariales</taxon>
        <taxon>Sordariaceae</taxon>
        <taxon>Sordaria</taxon>
    </lineage>
</organism>
<protein>
    <submittedName>
        <fullName evidence="2">Uncharacterized protein</fullName>
    </submittedName>
</protein>
<sequence length="183" mass="20458">MFSAAKKLSAKVKEAFIIPGEGLLAFGEKKKKKSTTSGTTIRRLAFKAKRKVKFAWPKRKKATVVPVDDNMVGLLADFHDNPGALLILSTLKTRAEFPGLLIQRGLVRTERELQGWRRAVAYATQTPTTPPPTPAARRLERRREEEGEEAGVLGVEGWGWGDDREERSFLRVARWVLGWATGC</sequence>